<protein>
    <submittedName>
        <fullName evidence="11">Uncharacterized protein</fullName>
    </submittedName>
</protein>
<proteinExistence type="predicted"/>
<name>D6Z754_DESAT</name>
<dbReference type="InterPro" id="IPR002810">
    <property type="entry name" value="NfeD-like_C"/>
</dbReference>
<feature type="transmembrane region" description="Helical" evidence="6">
    <location>
        <begin position="304"/>
        <end position="326"/>
    </location>
</feature>
<gene>
    <name evidence="11" type="ordered locus">DaAHT2_2376</name>
</gene>
<organism evidence="11 12">
    <name type="scientific">Desulfurivibrio alkaliphilus (strain DSM 19089 / UNIQEM U267 / AHT2)</name>
    <dbReference type="NCBI Taxonomy" id="589865"/>
    <lineage>
        <taxon>Bacteria</taxon>
        <taxon>Pseudomonadati</taxon>
        <taxon>Thermodesulfobacteriota</taxon>
        <taxon>Desulfobulbia</taxon>
        <taxon>Desulfobulbales</taxon>
        <taxon>Desulfobulbaceae</taxon>
        <taxon>Desulfurivibrio</taxon>
    </lineage>
</organism>
<feature type="chain" id="PRO_5003091541" evidence="7">
    <location>
        <begin position="29"/>
        <end position="500"/>
    </location>
</feature>
<evidence type="ECO:0000313" key="11">
    <source>
        <dbReference type="EMBL" id="ADH87041.1"/>
    </source>
</evidence>
<reference evidence="12" key="1">
    <citation type="submission" date="2010-02" db="EMBL/GenBank/DDBJ databases">
        <title>Complete sequence of Desulfurivibrio alkaliphilus AHT2.</title>
        <authorList>
            <consortium name="US DOE Joint Genome Institute"/>
            <person name="Pitluck S."/>
            <person name="Chertkov O."/>
            <person name="Detter J.C."/>
            <person name="Han C."/>
            <person name="Tapia R."/>
            <person name="Larimer F."/>
            <person name="Land M."/>
            <person name="Hauser L."/>
            <person name="Kyrpides N."/>
            <person name="Mikhailova N."/>
            <person name="Sorokin D.Y."/>
            <person name="Muyzer G."/>
            <person name="Woyke T."/>
        </authorList>
    </citation>
    <scope>NUCLEOTIDE SEQUENCE [LARGE SCALE GENOMIC DNA]</scope>
    <source>
        <strain evidence="12">DSM 19089 / UNIQEM U267 / AHT2</strain>
    </source>
</reference>
<feature type="transmembrane region" description="Helical" evidence="6">
    <location>
        <begin position="333"/>
        <end position="351"/>
    </location>
</feature>
<keyword evidence="7" id="KW-0732">Signal</keyword>
<dbReference type="CDD" id="cd07020">
    <property type="entry name" value="Clp_protease_NfeD_1"/>
    <property type="match status" value="1"/>
</dbReference>
<dbReference type="HOGENOM" id="CLU_024619_1_0_7"/>
<evidence type="ECO:0000256" key="5">
    <source>
        <dbReference type="SAM" id="MobiDB-lite"/>
    </source>
</evidence>
<feature type="transmembrane region" description="Helical" evidence="6">
    <location>
        <begin position="381"/>
        <end position="399"/>
    </location>
</feature>
<keyword evidence="2 6" id="KW-0812">Transmembrane</keyword>
<keyword evidence="4 6" id="KW-0472">Membrane</keyword>
<sequence length="500" mass="52575">MNKLFLHAPVTLIRRLFLLLLLTAPLWAAALAPGMAGGGDNAVGSNGNNGNGATAPGEITLGEKMPDEVKAKVAPVVVLTVADAIGPATADYLKRGLNQAAAMGAQLVVLQMDTPGGLDTAMREIIKDILASPVPVATFVHPSGARAASAGTYILYASHVAAMAPGTNLGAATPVAIGGPGGAPGTPADDDKDSDDQEQKEDKEPPTADALARKQIEDATAYIRGLAQLRERNVEWAEKAVREAVSLSASEAAEINVVDLVAEDIRDLLRQIDGRELAVPQATVVLTSAEAELIFIEPDWRNRFLAVITNPSVAYILMLLGVYGILLEFYNPGFMIPGVIGAISLLLALYAFQLLPISYAGMGLILLGVAFMTAEMMMPSFGIMGMGGLVAFIIGSVMLMDTTAPGFTLPWPLIIGVTVATVLFLVVVVGMALKARKRPVVAGNEEMVGAEGEALADFDDQNRGWIRVHSENWLAQAKGPVNKGRKVKVTGVRGLELDVQ</sequence>
<comment type="subcellular location">
    <subcellularLocation>
        <location evidence="1">Membrane</location>
        <topology evidence="1">Multi-pass membrane protein</topology>
    </subcellularLocation>
</comment>
<dbReference type="RefSeq" id="WP_013164554.1">
    <property type="nucleotide sequence ID" value="NC_014216.1"/>
</dbReference>
<dbReference type="SUPFAM" id="SSF141322">
    <property type="entry name" value="NfeD domain-like"/>
    <property type="match status" value="1"/>
</dbReference>
<evidence type="ECO:0000256" key="2">
    <source>
        <dbReference type="ARBA" id="ARBA00022692"/>
    </source>
</evidence>
<feature type="compositionally biased region" description="Acidic residues" evidence="5">
    <location>
        <begin position="188"/>
        <end position="199"/>
    </location>
</feature>
<evidence type="ECO:0000256" key="6">
    <source>
        <dbReference type="SAM" id="Phobius"/>
    </source>
</evidence>
<dbReference type="InterPro" id="IPR056738">
    <property type="entry name" value="NfeD1b_N"/>
</dbReference>
<dbReference type="Proteomes" id="UP000001508">
    <property type="component" value="Chromosome"/>
</dbReference>
<dbReference type="FunFam" id="3.90.226.10:FF:000089">
    <property type="entry name" value="Membrane-bound serine protease"/>
    <property type="match status" value="1"/>
</dbReference>
<dbReference type="STRING" id="589865.DaAHT2_2376"/>
<evidence type="ECO:0000256" key="7">
    <source>
        <dbReference type="SAM" id="SignalP"/>
    </source>
</evidence>
<dbReference type="GO" id="GO:0016020">
    <property type="term" value="C:membrane"/>
    <property type="evidence" value="ECO:0007669"/>
    <property type="project" value="UniProtKB-SubCell"/>
</dbReference>
<dbReference type="InterPro" id="IPR029045">
    <property type="entry name" value="ClpP/crotonase-like_dom_sf"/>
</dbReference>
<dbReference type="PANTHER" id="PTHR33507:SF4">
    <property type="entry name" value="NODULATION COMPETITIVENESS PROTEIN NFED"/>
    <property type="match status" value="1"/>
</dbReference>
<dbReference type="AlphaFoldDB" id="D6Z754"/>
<feature type="region of interest" description="Disordered" evidence="5">
    <location>
        <begin position="175"/>
        <end position="211"/>
    </location>
</feature>
<dbReference type="InterPro" id="IPR056739">
    <property type="entry name" value="NfeD_membrane"/>
</dbReference>
<evidence type="ECO:0000259" key="10">
    <source>
        <dbReference type="Pfam" id="PF25145"/>
    </source>
</evidence>
<dbReference type="Pfam" id="PF01957">
    <property type="entry name" value="NfeD"/>
    <property type="match status" value="1"/>
</dbReference>
<evidence type="ECO:0000259" key="8">
    <source>
        <dbReference type="Pfam" id="PF01957"/>
    </source>
</evidence>
<evidence type="ECO:0000256" key="4">
    <source>
        <dbReference type="ARBA" id="ARBA00023136"/>
    </source>
</evidence>
<keyword evidence="12" id="KW-1185">Reference proteome</keyword>
<dbReference type="InterPro" id="IPR052165">
    <property type="entry name" value="Membrane_assoc_protease"/>
</dbReference>
<evidence type="ECO:0000313" key="12">
    <source>
        <dbReference type="Proteomes" id="UP000001508"/>
    </source>
</evidence>
<dbReference type="Pfam" id="PF24961">
    <property type="entry name" value="NfeD_membrane"/>
    <property type="match status" value="1"/>
</dbReference>
<feature type="transmembrane region" description="Helical" evidence="6">
    <location>
        <begin position="357"/>
        <end position="374"/>
    </location>
</feature>
<feature type="signal peptide" evidence="7">
    <location>
        <begin position="1"/>
        <end position="28"/>
    </location>
</feature>
<dbReference type="InterPro" id="IPR012340">
    <property type="entry name" value="NA-bd_OB-fold"/>
</dbReference>
<feature type="domain" description="NfeD-like C-terminal" evidence="8">
    <location>
        <begin position="445"/>
        <end position="499"/>
    </location>
</feature>
<feature type="compositionally biased region" description="Basic and acidic residues" evidence="5">
    <location>
        <begin position="200"/>
        <end position="211"/>
    </location>
</feature>
<dbReference type="InParanoid" id="D6Z754"/>
<accession>D6Z754</accession>
<dbReference type="eggNOG" id="COG1030">
    <property type="taxonomic scope" value="Bacteria"/>
</dbReference>
<dbReference type="SUPFAM" id="SSF52096">
    <property type="entry name" value="ClpP/crotonase"/>
    <property type="match status" value="1"/>
</dbReference>
<dbReference type="Gene3D" id="2.40.50.140">
    <property type="entry name" value="Nucleic acid-binding proteins"/>
    <property type="match status" value="1"/>
</dbReference>
<keyword evidence="3 6" id="KW-1133">Transmembrane helix</keyword>
<dbReference type="EMBL" id="CP001940">
    <property type="protein sequence ID" value="ADH87041.1"/>
    <property type="molecule type" value="Genomic_DNA"/>
</dbReference>
<dbReference type="PANTHER" id="PTHR33507">
    <property type="entry name" value="INNER MEMBRANE PROTEIN YBBJ"/>
    <property type="match status" value="1"/>
</dbReference>
<dbReference type="Pfam" id="PF25145">
    <property type="entry name" value="NfeD1b_N"/>
    <property type="match status" value="1"/>
</dbReference>
<feature type="domain" description="NfeD1b N-terminal" evidence="10">
    <location>
        <begin position="76"/>
        <end position="273"/>
    </location>
</feature>
<dbReference type="Gene3D" id="3.90.226.10">
    <property type="entry name" value="2-enoyl-CoA Hydratase, Chain A, domain 1"/>
    <property type="match status" value="1"/>
</dbReference>
<evidence type="ECO:0000256" key="3">
    <source>
        <dbReference type="ARBA" id="ARBA00022989"/>
    </source>
</evidence>
<feature type="domain" description="NfeD integral membrane" evidence="9">
    <location>
        <begin position="313"/>
        <end position="428"/>
    </location>
</feature>
<evidence type="ECO:0000256" key="1">
    <source>
        <dbReference type="ARBA" id="ARBA00004141"/>
    </source>
</evidence>
<feature type="transmembrane region" description="Helical" evidence="6">
    <location>
        <begin position="411"/>
        <end position="433"/>
    </location>
</feature>
<dbReference type="KEGG" id="dak:DaAHT2_2376"/>
<evidence type="ECO:0000259" key="9">
    <source>
        <dbReference type="Pfam" id="PF24961"/>
    </source>
</evidence>